<feature type="region of interest" description="Disordered" evidence="1">
    <location>
        <begin position="1"/>
        <end position="20"/>
    </location>
</feature>
<dbReference type="Proteomes" id="UP001139319">
    <property type="component" value="Unassembled WGS sequence"/>
</dbReference>
<dbReference type="Pfam" id="PF14384">
    <property type="entry name" value="BrnA_antitoxin"/>
    <property type="match status" value="1"/>
</dbReference>
<evidence type="ECO:0000313" key="2">
    <source>
        <dbReference type="EMBL" id="MCP8900212.1"/>
    </source>
</evidence>
<feature type="region of interest" description="Disordered" evidence="1">
    <location>
        <begin position="27"/>
        <end position="47"/>
    </location>
</feature>
<proteinExistence type="predicted"/>
<protein>
    <submittedName>
        <fullName evidence="2">BrnA antitoxin family protein</fullName>
    </submittedName>
</protein>
<dbReference type="RefSeq" id="WP_253968504.1">
    <property type="nucleotide sequence ID" value="NZ_JAMFTH010000004.1"/>
</dbReference>
<evidence type="ECO:0000313" key="3">
    <source>
        <dbReference type="Proteomes" id="UP001139319"/>
    </source>
</evidence>
<name>A0A9X2I7E6_9GAMM</name>
<sequence>MSKSTDVTGPDAENPEWTDEMFARARRGTEAARRLGRPKSEKTKRSTTLRLDEDVIEFFKRDGKGWQTRLNNALREYVSEHR</sequence>
<dbReference type="AlphaFoldDB" id="A0A9X2I7E6"/>
<comment type="caution">
    <text evidence="2">The sequence shown here is derived from an EMBL/GenBank/DDBJ whole genome shotgun (WGS) entry which is preliminary data.</text>
</comment>
<organism evidence="2 3">
    <name type="scientific">Gilvimarinus xylanilyticus</name>
    <dbReference type="NCBI Taxonomy" id="2944139"/>
    <lineage>
        <taxon>Bacteria</taxon>
        <taxon>Pseudomonadati</taxon>
        <taxon>Pseudomonadota</taxon>
        <taxon>Gammaproteobacteria</taxon>
        <taxon>Cellvibrionales</taxon>
        <taxon>Cellvibrionaceae</taxon>
        <taxon>Gilvimarinus</taxon>
    </lineage>
</organism>
<gene>
    <name evidence="2" type="ORF">M6D89_12960</name>
</gene>
<dbReference type="InterPro" id="IPR025528">
    <property type="entry name" value="BrnA_antitoxin"/>
</dbReference>
<keyword evidence="3" id="KW-1185">Reference proteome</keyword>
<reference evidence="2" key="1">
    <citation type="submission" date="2022-05" db="EMBL/GenBank/DDBJ databases">
        <authorList>
            <person name="Sun H.-N."/>
        </authorList>
    </citation>
    <scope>NUCLEOTIDE SEQUENCE</scope>
    <source>
        <strain evidence="2">HB14</strain>
    </source>
</reference>
<dbReference type="EMBL" id="JAMFTH010000004">
    <property type="protein sequence ID" value="MCP8900212.1"/>
    <property type="molecule type" value="Genomic_DNA"/>
</dbReference>
<evidence type="ECO:0000256" key="1">
    <source>
        <dbReference type="SAM" id="MobiDB-lite"/>
    </source>
</evidence>
<reference evidence="2" key="2">
    <citation type="submission" date="2023-01" db="EMBL/GenBank/DDBJ databases">
        <title>Gilvimarinus xylanilyticus HB14 isolated from Caulerpa lentillifera aquaculture base in Hainan, China.</title>
        <authorList>
            <person name="Zhang Y.-J."/>
        </authorList>
    </citation>
    <scope>NUCLEOTIDE SEQUENCE</scope>
    <source>
        <strain evidence="2">HB14</strain>
    </source>
</reference>
<accession>A0A9X2I7E6</accession>